<dbReference type="EMBL" id="SMZT01000003">
    <property type="protein sequence ID" value="TDL43093.1"/>
    <property type="molecule type" value="Genomic_DNA"/>
</dbReference>
<dbReference type="SUPFAM" id="SSF51735">
    <property type="entry name" value="NAD(P)-binding Rossmann-fold domains"/>
    <property type="match status" value="1"/>
</dbReference>
<keyword evidence="2" id="KW-0560">Oxidoreductase</keyword>
<protein>
    <submittedName>
        <fullName evidence="4">SDR family NAD(P)-dependent oxidoreductase</fullName>
    </submittedName>
</protein>
<dbReference type="AlphaFoldDB" id="A0A4R5YIG5"/>
<dbReference type="InterPro" id="IPR036291">
    <property type="entry name" value="NAD(P)-bd_dom_sf"/>
</dbReference>
<dbReference type="GO" id="GO:0016491">
    <property type="term" value="F:oxidoreductase activity"/>
    <property type="evidence" value="ECO:0007669"/>
    <property type="project" value="UniProtKB-KW"/>
</dbReference>
<feature type="compositionally biased region" description="Low complexity" evidence="3">
    <location>
        <begin position="7"/>
        <end position="43"/>
    </location>
</feature>
<evidence type="ECO:0000256" key="2">
    <source>
        <dbReference type="ARBA" id="ARBA00023002"/>
    </source>
</evidence>
<name>A0A4R5YIG5_KOCRO</name>
<gene>
    <name evidence="4" type="ORF">E2R59_09760</name>
</gene>
<dbReference type="PRINTS" id="PR00081">
    <property type="entry name" value="GDHRDH"/>
</dbReference>
<dbReference type="Gene3D" id="3.40.50.720">
    <property type="entry name" value="NAD(P)-binding Rossmann-like Domain"/>
    <property type="match status" value="1"/>
</dbReference>
<proteinExistence type="inferred from homology"/>
<accession>A0A4R5YIG5</accession>
<evidence type="ECO:0000313" key="5">
    <source>
        <dbReference type="Proteomes" id="UP000295163"/>
    </source>
</evidence>
<feature type="region of interest" description="Disordered" evidence="3">
    <location>
        <begin position="1"/>
        <end position="92"/>
    </location>
</feature>
<comment type="similarity">
    <text evidence="1">Belongs to the short-chain dehydrogenases/reductases (SDR) family.</text>
</comment>
<comment type="caution">
    <text evidence="4">The sequence shown here is derived from an EMBL/GenBank/DDBJ whole genome shotgun (WGS) entry which is preliminary data.</text>
</comment>
<sequence length="215" mass="21907">MTARGRSTATPTPSSNTSSPRPCGGSSSSPRSSTSTSTKPSPTRCRRSAPDCTRRSPAPTPPTLLREPREDATTTSPTIESGPGNPVDGRHAGKVALVTGGARGFGAGTVRRLAAEGARVTFTYACATGEAQALVSAITDSGGRAAGINANSADPAQVRDVIAELAAQEGCLDFVVANAGGGTKKRVAELSDDEIDRMTDVNIRGTLDIDDGYSS</sequence>
<evidence type="ECO:0000313" key="4">
    <source>
        <dbReference type="EMBL" id="TDL43093.1"/>
    </source>
</evidence>
<dbReference type="PANTHER" id="PTHR43639:SF1">
    <property type="entry name" value="SHORT-CHAIN DEHYDROGENASE_REDUCTASE FAMILY PROTEIN"/>
    <property type="match status" value="1"/>
</dbReference>
<organism evidence="4 5">
    <name type="scientific">Kocuria rosea</name>
    <name type="common">Deinococcus erythromyxa</name>
    <name type="synonym">Micrococcus rubens</name>
    <dbReference type="NCBI Taxonomy" id="1275"/>
    <lineage>
        <taxon>Bacteria</taxon>
        <taxon>Bacillati</taxon>
        <taxon>Actinomycetota</taxon>
        <taxon>Actinomycetes</taxon>
        <taxon>Micrococcales</taxon>
        <taxon>Micrococcaceae</taxon>
        <taxon>Kocuria</taxon>
    </lineage>
</organism>
<evidence type="ECO:0000256" key="1">
    <source>
        <dbReference type="ARBA" id="ARBA00006484"/>
    </source>
</evidence>
<dbReference type="Pfam" id="PF00106">
    <property type="entry name" value="adh_short"/>
    <property type="match status" value="1"/>
</dbReference>
<reference evidence="4 5" key="1">
    <citation type="submission" date="2019-03" db="EMBL/GenBank/DDBJ databases">
        <title>Genome Sequencing and Assembly of Various Microbes Isolated from Partially Reclaimed Soil and Acid Mine Drainage (AMD) Site.</title>
        <authorList>
            <person name="Steinbock B."/>
            <person name="Bechtold R."/>
            <person name="Sevigny J.L."/>
            <person name="Thomas D."/>
            <person name="Cuthill L.R."/>
            <person name="Aveiro Johannsen E.J."/>
            <person name="Thomas K."/>
            <person name="Ghosh A."/>
        </authorList>
    </citation>
    <scope>NUCLEOTIDE SEQUENCE [LARGE SCALE GENOMIC DNA]</scope>
    <source>
        <strain evidence="4 5">S-A3</strain>
    </source>
</reference>
<dbReference type="Proteomes" id="UP000295163">
    <property type="component" value="Unassembled WGS sequence"/>
</dbReference>
<dbReference type="PANTHER" id="PTHR43639">
    <property type="entry name" value="OXIDOREDUCTASE, SHORT-CHAIN DEHYDROGENASE/REDUCTASE FAMILY (AFU_ORTHOLOGUE AFUA_5G02870)"/>
    <property type="match status" value="1"/>
</dbReference>
<evidence type="ECO:0000256" key="3">
    <source>
        <dbReference type="SAM" id="MobiDB-lite"/>
    </source>
</evidence>
<dbReference type="InterPro" id="IPR002347">
    <property type="entry name" value="SDR_fam"/>
</dbReference>